<proteinExistence type="inferred from homology"/>
<dbReference type="EMBL" id="EQ974111">
    <property type="protein sequence ID" value="EEF33504.1"/>
    <property type="molecule type" value="Genomic_DNA"/>
</dbReference>
<evidence type="ECO:0000313" key="9">
    <source>
        <dbReference type="EMBL" id="EEF33504.1"/>
    </source>
</evidence>
<evidence type="ECO:0000256" key="7">
    <source>
        <dbReference type="ARBA" id="ARBA00037228"/>
    </source>
</evidence>
<evidence type="ECO:0000256" key="2">
    <source>
        <dbReference type="ARBA" id="ARBA00009178"/>
    </source>
</evidence>
<reference evidence="10" key="1">
    <citation type="journal article" date="2010" name="Nat. Biotechnol.">
        <title>Draft genome sequence of the oilseed species Ricinus communis.</title>
        <authorList>
            <person name="Chan A.P."/>
            <person name="Crabtree J."/>
            <person name="Zhao Q."/>
            <person name="Lorenzi H."/>
            <person name="Orvis J."/>
            <person name="Puiu D."/>
            <person name="Melake-Berhan A."/>
            <person name="Jones K.M."/>
            <person name="Redman J."/>
            <person name="Chen G."/>
            <person name="Cahoon E.B."/>
            <person name="Gedil M."/>
            <person name="Stanke M."/>
            <person name="Haas B.J."/>
            <person name="Wortman J.R."/>
            <person name="Fraser-Liggett C.M."/>
            <person name="Ravel J."/>
            <person name="Rabinowicz P.D."/>
        </authorList>
    </citation>
    <scope>NUCLEOTIDE SEQUENCE [LARGE SCALE GENOMIC DNA]</scope>
    <source>
        <strain evidence="10">cv. Hale</strain>
    </source>
</reference>
<comment type="similarity">
    <text evidence="2">Belongs to the plant rapid alkalinization factor (RALF) family.</text>
</comment>
<evidence type="ECO:0000256" key="5">
    <source>
        <dbReference type="ARBA" id="ARBA00022729"/>
    </source>
</evidence>
<comment type="subcellular location">
    <subcellularLocation>
        <location evidence="1">Secreted</location>
    </subcellularLocation>
</comment>
<evidence type="ECO:0000256" key="3">
    <source>
        <dbReference type="ARBA" id="ARBA00022525"/>
    </source>
</evidence>
<dbReference type="InParanoid" id="B9SSB1"/>
<dbReference type="Pfam" id="PF05498">
    <property type="entry name" value="RALF"/>
    <property type="match status" value="1"/>
</dbReference>
<keyword evidence="5 8" id="KW-0732">Signal</keyword>
<dbReference type="PANTHER" id="PTHR34270">
    <property type="entry name" value="PROTEIN RALF-LIKE 15-RELATED"/>
    <property type="match status" value="1"/>
</dbReference>
<dbReference type="InterPro" id="IPR008801">
    <property type="entry name" value="RALF"/>
</dbReference>
<organism evidence="9 10">
    <name type="scientific">Ricinus communis</name>
    <name type="common">Castor bean</name>
    <dbReference type="NCBI Taxonomy" id="3988"/>
    <lineage>
        <taxon>Eukaryota</taxon>
        <taxon>Viridiplantae</taxon>
        <taxon>Streptophyta</taxon>
        <taxon>Embryophyta</taxon>
        <taxon>Tracheophyta</taxon>
        <taxon>Spermatophyta</taxon>
        <taxon>Magnoliopsida</taxon>
        <taxon>eudicotyledons</taxon>
        <taxon>Gunneridae</taxon>
        <taxon>Pentapetalae</taxon>
        <taxon>rosids</taxon>
        <taxon>fabids</taxon>
        <taxon>Malpighiales</taxon>
        <taxon>Euphorbiaceae</taxon>
        <taxon>Acalyphoideae</taxon>
        <taxon>Acalypheae</taxon>
        <taxon>Ricinus</taxon>
    </lineage>
</organism>
<feature type="chain" id="PRO_5002891660" description="RALFL33" evidence="8">
    <location>
        <begin position="30"/>
        <end position="86"/>
    </location>
</feature>
<keyword evidence="4" id="KW-0372">Hormone</keyword>
<dbReference type="Proteomes" id="UP000008311">
    <property type="component" value="Unassembled WGS sequence"/>
</dbReference>
<comment type="function">
    <text evidence="7">Cell signaling peptide that may regulate plant stress, growth, and development. Mediates a rapid alkalinization of extracellular space by mediating a transient increase in the cytoplasmic Ca(2+) concentration leading to a calcium-dependent signaling events through a cell surface receptor and a concomitant activation of some intracellular mitogen-activated protein kinases.</text>
</comment>
<protein>
    <recommendedName>
        <fullName evidence="11">RALFL33</fullName>
    </recommendedName>
</protein>
<dbReference type="GO" id="GO:0005576">
    <property type="term" value="C:extracellular region"/>
    <property type="evidence" value="ECO:0007669"/>
    <property type="project" value="UniProtKB-SubCell"/>
</dbReference>
<dbReference type="PANTHER" id="PTHR34270:SF3">
    <property type="entry name" value="PROTEIN RALF-LIKE 16-RELATED"/>
    <property type="match status" value="1"/>
</dbReference>
<accession>B9SSB1</accession>
<evidence type="ECO:0000313" key="10">
    <source>
        <dbReference type="Proteomes" id="UP000008311"/>
    </source>
</evidence>
<gene>
    <name evidence="9" type="ORF">RCOM_1227980</name>
</gene>
<feature type="signal peptide" evidence="8">
    <location>
        <begin position="1"/>
        <end position="29"/>
    </location>
</feature>
<dbReference type="AlphaFoldDB" id="B9SSB1"/>
<evidence type="ECO:0000256" key="6">
    <source>
        <dbReference type="ARBA" id="ARBA00023157"/>
    </source>
</evidence>
<name>B9SSB1_RICCO</name>
<keyword evidence="6" id="KW-1015">Disulfide bond</keyword>
<keyword evidence="10" id="KW-1185">Reference proteome</keyword>
<evidence type="ECO:0000256" key="4">
    <source>
        <dbReference type="ARBA" id="ARBA00022702"/>
    </source>
</evidence>
<dbReference type="GO" id="GO:0040008">
    <property type="term" value="P:regulation of growth"/>
    <property type="evidence" value="ECO:0007669"/>
    <property type="project" value="UniProtKB-ARBA"/>
</dbReference>
<evidence type="ECO:0000256" key="8">
    <source>
        <dbReference type="SAM" id="SignalP"/>
    </source>
</evidence>
<evidence type="ECO:0008006" key="11">
    <source>
        <dbReference type="Google" id="ProtNLM"/>
    </source>
</evidence>
<keyword evidence="3" id="KW-0964">Secreted</keyword>
<dbReference type="GO" id="GO:0005179">
    <property type="term" value="F:hormone activity"/>
    <property type="evidence" value="ECO:0007669"/>
    <property type="project" value="UniProtKB-KW"/>
</dbReference>
<evidence type="ECO:0000256" key="1">
    <source>
        <dbReference type="ARBA" id="ARBA00004613"/>
    </source>
</evidence>
<sequence>MMNNISKKLRVFGLVTLVFIFLLAGEANSARIGNGALEGDVKPCTPMNHAACGQQQANQYQRGCEKGKDCRSFPKEKNQITSLTRV</sequence>